<keyword evidence="2" id="KW-1185">Reference proteome</keyword>
<evidence type="ECO:0000313" key="2">
    <source>
        <dbReference type="Proteomes" id="UP000054266"/>
    </source>
</evidence>
<gene>
    <name evidence="1" type="ORF">PV04_08861</name>
</gene>
<protein>
    <submittedName>
        <fullName evidence="1">Uncharacterized protein</fullName>
    </submittedName>
</protein>
<dbReference type="EMBL" id="KN846961">
    <property type="protein sequence ID" value="KIW63893.1"/>
    <property type="molecule type" value="Genomic_DNA"/>
</dbReference>
<evidence type="ECO:0000313" key="1">
    <source>
        <dbReference type="EMBL" id="KIW63893.1"/>
    </source>
</evidence>
<reference evidence="1 2" key="1">
    <citation type="submission" date="2015-01" db="EMBL/GenBank/DDBJ databases">
        <title>The Genome Sequence of Capronia semiimmersa CBS27337.</title>
        <authorList>
            <consortium name="The Broad Institute Genomics Platform"/>
            <person name="Cuomo C."/>
            <person name="de Hoog S."/>
            <person name="Gorbushina A."/>
            <person name="Stielow B."/>
            <person name="Teixiera M."/>
            <person name="Abouelleil A."/>
            <person name="Chapman S.B."/>
            <person name="Priest M."/>
            <person name="Young S.K."/>
            <person name="Wortman J."/>
            <person name="Nusbaum C."/>
            <person name="Birren B."/>
        </authorList>
    </citation>
    <scope>NUCLEOTIDE SEQUENCE [LARGE SCALE GENOMIC DNA]</scope>
    <source>
        <strain evidence="1 2">CBS 27337</strain>
    </source>
</reference>
<accession>A0A0D2F7C5</accession>
<dbReference type="AlphaFoldDB" id="A0A0D2F7C5"/>
<organism evidence="1 2">
    <name type="scientific">Phialophora macrospora</name>
    <dbReference type="NCBI Taxonomy" id="1851006"/>
    <lineage>
        <taxon>Eukaryota</taxon>
        <taxon>Fungi</taxon>
        <taxon>Dikarya</taxon>
        <taxon>Ascomycota</taxon>
        <taxon>Pezizomycotina</taxon>
        <taxon>Eurotiomycetes</taxon>
        <taxon>Chaetothyriomycetidae</taxon>
        <taxon>Chaetothyriales</taxon>
        <taxon>Herpotrichiellaceae</taxon>
        <taxon>Phialophora</taxon>
    </lineage>
</organism>
<sequence>MVFSGRPSDIPCSPCSPSTHMAVKRSKSTFDRLCPLTFSVVVVPHSIRYCLPAFCCSRALWRVWRVSTLPTRGLSDIVVGDLSRLRHLGRMNAPASEPRTSLVSSYFIRSP</sequence>
<proteinExistence type="predicted"/>
<name>A0A0D2F7C5_9EURO</name>
<dbReference type="Proteomes" id="UP000054266">
    <property type="component" value="Unassembled WGS sequence"/>
</dbReference>
<dbReference type="HOGENOM" id="CLU_2158073_0_0_1"/>